<dbReference type="GO" id="GO:0003723">
    <property type="term" value="F:RNA binding"/>
    <property type="evidence" value="ECO:0007669"/>
    <property type="project" value="UniProtKB-UniRule"/>
</dbReference>
<keyword evidence="3 8" id="KW-0347">Helicase</keyword>
<evidence type="ECO:0000256" key="5">
    <source>
        <dbReference type="ARBA" id="ARBA00022884"/>
    </source>
</evidence>
<dbReference type="OMA" id="VPSEKWF"/>
<dbReference type="Pfam" id="PF13959">
    <property type="entry name" value="CTE_SPB4"/>
    <property type="match status" value="1"/>
</dbReference>
<dbReference type="InterPro" id="IPR025313">
    <property type="entry name" value="SPB4-like_CTE"/>
</dbReference>
<comment type="catalytic activity">
    <reaction evidence="7 8">
        <text>ATP + H2O = ADP + phosphate + H(+)</text>
        <dbReference type="Rhea" id="RHEA:13065"/>
        <dbReference type="ChEBI" id="CHEBI:15377"/>
        <dbReference type="ChEBI" id="CHEBI:15378"/>
        <dbReference type="ChEBI" id="CHEBI:30616"/>
        <dbReference type="ChEBI" id="CHEBI:43474"/>
        <dbReference type="ChEBI" id="CHEBI:456216"/>
        <dbReference type="EC" id="3.6.4.13"/>
    </reaction>
</comment>
<evidence type="ECO:0000256" key="9">
    <source>
        <dbReference type="SAM" id="MobiDB-lite"/>
    </source>
</evidence>
<dbReference type="SUPFAM" id="SSF52540">
    <property type="entry name" value="P-loop containing nucleoside triphosphate hydrolases"/>
    <property type="match status" value="1"/>
</dbReference>
<accession>A0A9R1A3B3</accession>
<name>A0A9R1A3B3_TRITD</name>
<comment type="domain">
    <text evidence="8">The Q motif is unique to and characteristic of the DEAD box family of RNA helicases and controls ATP binding and hydrolysis.</text>
</comment>
<evidence type="ECO:0000256" key="2">
    <source>
        <dbReference type="ARBA" id="ARBA00022801"/>
    </source>
</evidence>
<dbReference type="Pfam" id="PF00271">
    <property type="entry name" value="Helicase_C"/>
    <property type="match status" value="1"/>
</dbReference>
<feature type="region of interest" description="Disordered" evidence="9">
    <location>
        <begin position="1"/>
        <end position="51"/>
    </location>
</feature>
<dbReference type="InterPro" id="IPR001650">
    <property type="entry name" value="Helicase_C-like"/>
</dbReference>
<dbReference type="FunFam" id="3.40.50.300:FF:000379">
    <property type="entry name" value="RNA helicase"/>
    <property type="match status" value="1"/>
</dbReference>
<evidence type="ECO:0000256" key="7">
    <source>
        <dbReference type="ARBA" id="ARBA00047984"/>
    </source>
</evidence>
<protein>
    <recommendedName>
        <fullName evidence="8">ATP-dependent RNA helicase</fullName>
        <ecNumber evidence="8">3.6.4.13</ecNumber>
    </recommendedName>
</protein>
<keyword evidence="12" id="KW-1185">Reference proteome</keyword>
<dbReference type="EMBL" id="LT934124">
    <property type="protein sequence ID" value="VAI88304.1"/>
    <property type="molecule type" value="Genomic_DNA"/>
</dbReference>
<dbReference type="SMART" id="SM01178">
    <property type="entry name" value="DUF4217"/>
    <property type="match status" value="1"/>
</dbReference>
<keyword evidence="1 8" id="KW-0547">Nucleotide-binding</keyword>
<dbReference type="EC" id="3.6.4.13" evidence="8"/>
<dbReference type="Gramene" id="TRITD7Bv1G120910.2">
    <property type="protein sequence ID" value="TRITD7Bv1G120910.2"/>
    <property type="gene ID" value="TRITD7Bv1G120910"/>
</dbReference>
<comment type="function">
    <text evidence="8">RNA helicase.</text>
</comment>
<dbReference type="Proteomes" id="UP000324705">
    <property type="component" value="Chromosome 7B"/>
</dbReference>
<reference evidence="11 12" key="1">
    <citation type="submission" date="2017-09" db="EMBL/GenBank/DDBJ databases">
        <authorList>
            <consortium name="International Durum Wheat Genome Sequencing Consortium (IDWGSC)"/>
            <person name="Milanesi L."/>
        </authorList>
    </citation>
    <scope>NUCLEOTIDE SEQUENCE [LARGE SCALE GENOMIC DNA]</scope>
    <source>
        <strain evidence="12">cv. Svevo</strain>
    </source>
</reference>
<dbReference type="PROSITE" id="PS51194">
    <property type="entry name" value="HELICASE_CTER"/>
    <property type="match status" value="1"/>
</dbReference>
<dbReference type="PANTHER" id="PTHR24031">
    <property type="entry name" value="RNA HELICASE"/>
    <property type="match status" value="1"/>
</dbReference>
<dbReference type="SMART" id="SM00490">
    <property type="entry name" value="HELICc"/>
    <property type="match status" value="1"/>
</dbReference>
<keyword evidence="4 8" id="KW-0067">ATP-binding</keyword>
<evidence type="ECO:0000256" key="3">
    <source>
        <dbReference type="ARBA" id="ARBA00022806"/>
    </source>
</evidence>
<organism evidence="11 12">
    <name type="scientific">Triticum turgidum subsp. durum</name>
    <name type="common">Durum wheat</name>
    <name type="synonym">Triticum durum</name>
    <dbReference type="NCBI Taxonomy" id="4567"/>
    <lineage>
        <taxon>Eukaryota</taxon>
        <taxon>Viridiplantae</taxon>
        <taxon>Streptophyta</taxon>
        <taxon>Embryophyta</taxon>
        <taxon>Tracheophyta</taxon>
        <taxon>Spermatophyta</taxon>
        <taxon>Magnoliopsida</taxon>
        <taxon>Liliopsida</taxon>
        <taxon>Poales</taxon>
        <taxon>Poaceae</taxon>
        <taxon>BOP clade</taxon>
        <taxon>Pooideae</taxon>
        <taxon>Triticodae</taxon>
        <taxon>Triticeae</taxon>
        <taxon>Triticinae</taxon>
        <taxon>Triticum</taxon>
    </lineage>
</organism>
<comment type="similarity">
    <text evidence="6">Belongs to the DEAD box helicase family. DDX18/HAS1 subfamily.</text>
</comment>
<evidence type="ECO:0000256" key="6">
    <source>
        <dbReference type="ARBA" id="ARBA00024357"/>
    </source>
</evidence>
<evidence type="ECO:0000313" key="12">
    <source>
        <dbReference type="Proteomes" id="UP000324705"/>
    </source>
</evidence>
<dbReference type="CDD" id="cd18787">
    <property type="entry name" value="SF2_C_DEAD"/>
    <property type="match status" value="1"/>
</dbReference>
<gene>
    <name evidence="11" type="ORF">TRITD_7Bv1G120910</name>
</gene>
<dbReference type="InterPro" id="IPR027417">
    <property type="entry name" value="P-loop_NTPase"/>
</dbReference>
<proteinExistence type="inferred from homology"/>
<feature type="domain" description="Helicase C-terminal" evidence="10">
    <location>
        <begin position="56"/>
        <end position="228"/>
    </location>
</feature>
<dbReference type="GO" id="GO:0003724">
    <property type="term" value="F:RNA helicase activity"/>
    <property type="evidence" value="ECO:0007669"/>
    <property type="project" value="UniProtKB-EC"/>
</dbReference>
<keyword evidence="2 8" id="KW-0378">Hydrolase</keyword>
<evidence type="ECO:0000256" key="1">
    <source>
        <dbReference type="ARBA" id="ARBA00022741"/>
    </source>
</evidence>
<dbReference type="Gene3D" id="3.40.50.300">
    <property type="entry name" value="P-loop containing nucleotide triphosphate hydrolases"/>
    <property type="match status" value="1"/>
</dbReference>
<keyword evidence="5 8" id="KW-0694">RNA-binding</keyword>
<dbReference type="GO" id="GO:0005524">
    <property type="term" value="F:ATP binding"/>
    <property type="evidence" value="ECO:0007669"/>
    <property type="project" value="UniProtKB-UniRule"/>
</dbReference>
<sequence length="314" mass="35202">MSPAAASTGSAERSTESEQTVYDTAATVETGEEMQEPASQAGDEEQETRRQANAEGLQLGYSVVPSEKRFLVLHAFLKRKQSSKKVMVLFSSRSSVEFHAQLLNFLQIECADIHEKQEQLNRTAALSAFCTAQKGVLLCTNVAARGLDLPHVDYIVQYDPPADEPEDYIHHVGRTAPGDKGKATVLLFLLPQELEFLISLRAANIHLTEHQFNNKNVPNLQAHFEKIVGENYFLHQSAQQAYRSYILAYNSHTMKAIFKVHSLCLKDVAASFCFRNPPKVDIGLEGRAMKKVGYNRGLDSRERRKRRRINAANP</sequence>
<feature type="compositionally biased region" description="Polar residues" evidence="9">
    <location>
        <begin position="1"/>
        <end position="22"/>
    </location>
</feature>
<evidence type="ECO:0000256" key="8">
    <source>
        <dbReference type="RuleBase" id="RU365068"/>
    </source>
</evidence>
<evidence type="ECO:0000259" key="10">
    <source>
        <dbReference type="PROSITE" id="PS51194"/>
    </source>
</evidence>
<dbReference type="AlphaFoldDB" id="A0A9R1A3B3"/>
<evidence type="ECO:0000313" key="11">
    <source>
        <dbReference type="EMBL" id="VAI88304.1"/>
    </source>
</evidence>
<dbReference type="GO" id="GO:0016787">
    <property type="term" value="F:hydrolase activity"/>
    <property type="evidence" value="ECO:0007669"/>
    <property type="project" value="UniProtKB-KW"/>
</dbReference>
<evidence type="ECO:0000256" key="4">
    <source>
        <dbReference type="ARBA" id="ARBA00022840"/>
    </source>
</evidence>